<organism evidence="2 3">
    <name type="scientific">Sulfobacillus harzensis</name>
    <dbReference type="NCBI Taxonomy" id="2729629"/>
    <lineage>
        <taxon>Bacteria</taxon>
        <taxon>Bacillati</taxon>
        <taxon>Bacillota</taxon>
        <taxon>Clostridia</taxon>
        <taxon>Eubacteriales</taxon>
        <taxon>Clostridiales Family XVII. Incertae Sedis</taxon>
        <taxon>Sulfobacillus</taxon>
    </lineage>
</organism>
<dbReference type="Proteomes" id="UP000533476">
    <property type="component" value="Unassembled WGS sequence"/>
</dbReference>
<keyword evidence="3" id="KW-1185">Reference proteome</keyword>
<evidence type="ECO:0000313" key="2">
    <source>
        <dbReference type="EMBL" id="NMP24847.1"/>
    </source>
</evidence>
<dbReference type="RefSeq" id="WP_169103053.1">
    <property type="nucleotide sequence ID" value="NZ_JABBVZ010000160.1"/>
</dbReference>
<evidence type="ECO:0000256" key="1">
    <source>
        <dbReference type="SAM" id="MobiDB-lite"/>
    </source>
</evidence>
<feature type="region of interest" description="Disordered" evidence="1">
    <location>
        <begin position="17"/>
        <end position="41"/>
    </location>
</feature>
<dbReference type="EMBL" id="JABBVZ010000160">
    <property type="protein sequence ID" value="NMP24847.1"/>
    <property type="molecule type" value="Genomic_DNA"/>
</dbReference>
<dbReference type="AlphaFoldDB" id="A0A7Y0L8C0"/>
<accession>A0A7Y0L8C0</accession>
<reference evidence="2 3" key="1">
    <citation type="submission" date="2020-04" db="EMBL/GenBank/DDBJ databases">
        <authorList>
            <person name="Zhang R."/>
            <person name="Schippers A."/>
        </authorList>
    </citation>
    <scope>NUCLEOTIDE SEQUENCE [LARGE SCALE GENOMIC DNA]</scope>
    <source>
        <strain evidence="2 3">DSM 109850</strain>
    </source>
</reference>
<protein>
    <submittedName>
        <fullName evidence="2">Uncharacterized protein</fullName>
    </submittedName>
</protein>
<name>A0A7Y0L8C0_9FIRM</name>
<feature type="compositionally biased region" description="Polar residues" evidence="1">
    <location>
        <begin position="25"/>
        <end position="35"/>
    </location>
</feature>
<proteinExistence type="predicted"/>
<gene>
    <name evidence="2" type="ORF">HIJ39_21290</name>
</gene>
<evidence type="ECO:0000313" key="3">
    <source>
        <dbReference type="Proteomes" id="UP000533476"/>
    </source>
</evidence>
<sequence>MPKRAKLTGVDRLFENAPAPFATKPQDTVKASGSSAPKAGQRWDDRYHRRTFYCEDENWAALQAWCKQTGTSHSAALNAALKAFLNSHE</sequence>
<comment type="caution">
    <text evidence="2">The sequence shown here is derived from an EMBL/GenBank/DDBJ whole genome shotgun (WGS) entry which is preliminary data.</text>
</comment>